<dbReference type="PANTHER" id="PTHR45287">
    <property type="entry name" value="OS03G0691500 PROTEIN"/>
    <property type="match status" value="1"/>
</dbReference>
<dbReference type="Proteomes" id="UP000729402">
    <property type="component" value="Unassembled WGS sequence"/>
</dbReference>
<keyword evidence="3" id="KW-1185">Reference proteome</keyword>
<dbReference type="InterPro" id="IPR040262">
    <property type="entry name" value="At4g38062-like"/>
</dbReference>
<dbReference type="EMBL" id="JAAALK010000286">
    <property type="protein sequence ID" value="KAG8062159.1"/>
    <property type="molecule type" value="Genomic_DNA"/>
</dbReference>
<feature type="coiled-coil region" evidence="1">
    <location>
        <begin position="9"/>
        <end position="228"/>
    </location>
</feature>
<reference evidence="2" key="2">
    <citation type="submission" date="2021-02" db="EMBL/GenBank/DDBJ databases">
        <authorList>
            <person name="Kimball J.A."/>
            <person name="Haas M.W."/>
            <person name="Macchietto M."/>
            <person name="Kono T."/>
            <person name="Duquette J."/>
            <person name="Shao M."/>
        </authorList>
    </citation>
    <scope>NUCLEOTIDE SEQUENCE</scope>
    <source>
        <tissue evidence="2">Fresh leaf tissue</tissue>
    </source>
</reference>
<protein>
    <submittedName>
        <fullName evidence="2">Uncharacterized protein</fullName>
    </submittedName>
</protein>
<keyword evidence="1" id="KW-0175">Coiled coil</keyword>
<evidence type="ECO:0000313" key="3">
    <source>
        <dbReference type="Proteomes" id="UP000729402"/>
    </source>
</evidence>
<evidence type="ECO:0000313" key="2">
    <source>
        <dbReference type="EMBL" id="KAG8062159.1"/>
    </source>
</evidence>
<dbReference type="AlphaFoldDB" id="A0A8J5SAR0"/>
<evidence type="ECO:0000256" key="1">
    <source>
        <dbReference type="SAM" id="Coils"/>
    </source>
</evidence>
<proteinExistence type="predicted"/>
<organism evidence="2 3">
    <name type="scientific">Zizania palustris</name>
    <name type="common">Northern wild rice</name>
    <dbReference type="NCBI Taxonomy" id="103762"/>
    <lineage>
        <taxon>Eukaryota</taxon>
        <taxon>Viridiplantae</taxon>
        <taxon>Streptophyta</taxon>
        <taxon>Embryophyta</taxon>
        <taxon>Tracheophyta</taxon>
        <taxon>Spermatophyta</taxon>
        <taxon>Magnoliopsida</taxon>
        <taxon>Liliopsida</taxon>
        <taxon>Poales</taxon>
        <taxon>Poaceae</taxon>
        <taxon>BOP clade</taxon>
        <taxon>Oryzoideae</taxon>
        <taxon>Oryzeae</taxon>
        <taxon>Zizaniinae</taxon>
        <taxon>Zizania</taxon>
    </lineage>
</organism>
<sequence>MSRSFFPTCSSLKVEMEEMCKEMDDLRSEVEALTAQCRAKSELADGLKRTSSDQAAQLREARAEVERQAREIAARDEEISSSRKAHRELEIKFAEKEQALRNLCAAHESLKINLRERSEGLEAEKRELIAALEESEVTRLEQEAAVRSCSEEVARLRKMLSEKEKKCSVAEQKAMAPREVMMRDDMLVNLEEEKATVEGKLKWKSEQFRHLEEALKKVQDEFRAAKKEWGSDRSILVDQIGILEVNLDSKTRVAEEFRSRLEMCSQALAHEEGRRKLLEAEMSELKHIYGNVVSDYEEARSTIESLTAKRDGEIASLRSSQAEKVTLLKEMEYVKARLEQENEDLRVSLKEYQDAHIGGADAVISLKGLREKKFRALEQTHRICADKLRDKEAEWEIQMEKLGSDLDECLSQLNCQRSVYQAIAE</sequence>
<gene>
    <name evidence="2" type="ORF">GUJ93_ZPchr0003g17080</name>
</gene>
<reference evidence="2" key="1">
    <citation type="journal article" date="2021" name="bioRxiv">
        <title>Whole Genome Assembly and Annotation of Northern Wild Rice, Zizania palustris L., Supports a Whole Genome Duplication in the Zizania Genus.</title>
        <authorList>
            <person name="Haas M."/>
            <person name="Kono T."/>
            <person name="Macchietto M."/>
            <person name="Millas R."/>
            <person name="McGilp L."/>
            <person name="Shao M."/>
            <person name="Duquette J."/>
            <person name="Hirsch C.N."/>
            <person name="Kimball J."/>
        </authorList>
    </citation>
    <scope>NUCLEOTIDE SEQUENCE</scope>
    <source>
        <tissue evidence="2">Fresh leaf tissue</tissue>
    </source>
</reference>
<dbReference type="PANTHER" id="PTHR45287:SF4">
    <property type="entry name" value="OS03G0691500 PROTEIN"/>
    <property type="match status" value="1"/>
</dbReference>
<dbReference type="OrthoDB" id="685795at2759"/>
<feature type="coiled-coil region" evidence="1">
    <location>
        <begin position="328"/>
        <end position="355"/>
    </location>
</feature>
<name>A0A8J5SAR0_ZIZPA</name>
<comment type="caution">
    <text evidence="2">The sequence shown here is derived from an EMBL/GenBank/DDBJ whole genome shotgun (WGS) entry which is preliminary data.</text>
</comment>
<accession>A0A8J5SAR0</accession>